<evidence type="ECO:0000313" key="8">
    <source>
        <dbReference type="Proteomes" id="UP000444721"/>
    </source>
</evidence>
<keyword evidence="5" id="KW-0472">Membrane</keyword>
<dbReference type="VEuPathDB" id="AmoebaDB:NF0076950"/>
<keyword evidence="1" id="KW-0285">Flavoprotein</keyword>
<name>A0A6A5BA93_NAEFO</name>
<dbReference type="GO" id="GO:0071949">
    <property type="term" value="F:FAD binding"/>
    <property type="evidence" value="ECO:0007669"/>
    <property type="project" value="InterPro"/>
</dbReference>
<dbReference type="Pfam" id="PF01494">
    <property type="entry name" value="FAD_binding_3"/>
    <property type="match status" value="1"/>
</dbReference>
<keyword evidence="5" id="KW-1133">Transmembrane helix</keyword>
<evidence type="ECO:0000256" key="5">
    <source>
        <dbReference type="SAM" id="Phobius"/>
    </source>
</evidence>
<evidence type="ECO:0000256" key="1">
    <source>
        <dbReference type="ARBA" id="ARBA00022630"/>
    </source>
</evidence>
<dbReference type="AlphaFoldDB" id="A0A6A5BA93"/>
<dbReference type="SUPFAM" id="SSF51905">
    <property type="entry name" value="FAD/NAD(P)-binding domain"/>
    <property type="match status" value="1"/>
</dbReference>
<evidence type="ECO:0000256" key="2">
    <source>
        <dbReference type="ARBA" id="ARBA00022827"/>
    </source>
</evidence>
<evidence type="ECO:0000259" key="6">
    <source>
        <dbReference type="Pfam" id="PF01494"/>
    </source>
</evidence>
<dbReference type="OMA" id="MQDGFEL"/>
<dbReference type="Gene3D" id="3.50.50.60">
    <property type="entry name" value="FAD/NAD(P)-binding domain"/>
    <property type="match status" value="1"/>
</dbReference>
<feature type="transmembrane region" description="Helical" evidence="5">
    <location>
        <begin position="40"/>
        <end position="59"/>
    </location>
</feature>
<keyword evidence="3" id="KW-0560">Oxidoreductase</keyword>
<keyword evidence="5" id="KW-0812">Transmembrane</keyword>
<dbReference type="PRINTS" id="PR00420">
    <property type="entry name" value="RNGMNOXGNASE"/>
</dbReference>
<dbReference type="PANTHER" id="PTHR46972:SF1">
    <property type="entry name" value="FAD DEPENDENT OXIDOREDUCTASE DOMAIN-CONTAINING PROTEIN"/>
    <property type="match status" value="1"/>
</dbReference>
<evidence type="ECO:0000313" key="7">
    <source>
        <dbReference type="EMBL" id="KAF0971841.1"/>
    </source>
</evidence>
<dbReference type="Proteomes" id="UP000444721">
    <property type="component" value="Unassembled WGS sequence"/>
</dbReference>
<accession>A0A6A5BA93</accession>
<proteinExistence type="predicted"/>
<sequence length="465" mass="53202">MNSQQEAERVFKNSHDDENSLTCRHRELEAFTTKLDQRQVIKIAIVGSGVAGLSLGLALRRLNQNPKINSKYIIEECIYEKDPSFDSRAQGYALTIQGNGLTVLEKLRLDDKMKQRAECMIKSNKTYSMTLENGMQLMSGIVKKIRKDMNFPLPRQEVRKIMLEAYEEEKGQVYWNMGLQTFKEDYEKNKVLVTFENNTTTSEFDVLIGCDGLMSAVRREMYLDEDQNCSRNAYGEGFGYGQAEYLGVAMINGIADVTNSDSLRKLTKDAVFQVLDGHSRLFVKPFNKNQSMWLLTYPLKIGTAEMEEYQNVILTCKEKLKEQALAKVTKWSHPLPLFISNTPVELIRGGLLHQSKQLAHLPSNKFKMTTICGDAMHAMAPFKGQGFNNALCDVDELVTLFENHLINDSTFSFASFNAKFEKEMVTRSYKVQTKSKRLVEFLHTADATDKTKHDHFYHVEQHQNL</sequence>
<dbReference type="InterPro" id="IPR002938">
    <property type="entry name" value="FAD-bd"/>
</dbReference>
<gene>
    <name evidence="7" type="ORF">FDP41_010064</name>
</gene>
<keyword evidence="8" id="KW-1185">Reference proteome</keyword>
<dbReference type="VEuPathDB" id="AmoebaDB:NfTy_082210"/>
<dbReference type="InterPro" id="IPR036188">
    <property type="entry name" value="FAD/NAD-bd_sf"/>
</dbReference>
<dbReference type="GO" id="GO:0004497">
    <property type="term" value="F:monooxygenase activity"/>
    <property type="evidence" value="ECO:0007669"/>
    <property type="project" value="UniProtKB-KW"/>
</dbReference>
<protein>
    <recommendedName>
        <fullName evidence="6">FAD-binding domain-containing protein</fullName>
    </recommendedName>
</protein>
<evidence type="ECO:0000256" key="3">
    <source>
        <dbReference type="ARBA" id="ARBA00023002"/>
    </source>
</evidence>
<feature type="domain" description="FAD-binding" evidence="6">
    <location>
        <begin position="42"/>
        <end position="223"/>
    </location>
</feature>
<keyword evidence="2" id="KW-0274">FAD</keyword>
<comment type="caution">
    <text evidence="7">The sequence shown here is derived from an EMBL/GenBank/DDBJ whole genome shotgun (WGS) entry which is preliminary data.</text>
</comment>
<dbReference type="OrthoDB" id="655030at2759"/>
<evidence type="ECO:0000256" key="4">
    <source>
        <dbReference type="ARBA" id="ARBA00023033"/>
    </source>
</evidence>
<dbReference type="VEuPathDB" id="AmoebaDB:FDP41_010064"/>
<reference evidence="7 8" key="1">
    <citation type="journal article" date="2019" name="Sci. Rep.">
        <title>Nanopore sequencing improves the draft genome of the human pathogenic amoeba Naegleria fowleri.</title>
        <authorList>
            <person name="Liechti N."/>
            <person name="Schurch N."/>
            <person name="Bruggmann R."/>
            <person name="Wittwer M."/>
        </authorList>
    </citation>
    <scope>NUCLEOTIDE SEQUENCE [LARGE SCALE GENOMIC DNA]</scope>
    <source>
        <strain evidence="7 8">ATCC 30894</strain>
    </source>
</reference>
<dbReference type="RefSeq" id="XP_044556557.1">
    <property type="nucleotide sequence ID" value="XM_044700322.1"/>
</dbReference>
<keyword evidence="4" id="KW-0503">Monooxygenase</keyword>
<dbReference type="PANTHER" id="PTHR46972">
    <property type="entry name" value="MONOOXYGENASE ASQM-RELATED"/>
    <property type="match status" value="1"/>
</dbReference>
<dbReference type="GeneID" id="68117279"/>
<organism evidence="7 8">
    <name type="scientific">Naegleria fowleri</name>
    <name type="common">Brain eating amoeba</name>
    <dbReference type="NCBI Taxonomy" id="5763"/>
    <lineage>
        <taxon>Eukaryota</taxon>
        <taxon>Discoba</taxon>
        <taxon>Heterolobosea</taxon>
        <taxon>Tetramitia</taxon>
        <taxon>Eutetramitia</taxon>
        <taxon>Vahlkampfiidae</taxon>
        <taxon>Naegleria</taxon>
    </lineage>
</organism>
<dbReference type="EMBL" id="VFQX01000074">
    <property type="protein sequence ID" value="KAF0971841.1"/>
    <property type="molecule type" value="Genomic_DNA"/>
</dbReference>